<protein>
    <recommendedName>
        <fullName evidence="1">Fido domain-containing protein</fullName>
    </recommendedName>
</protein>
<dbReference type="NCBIfam" id="TIGR01550">
    <property type="entry name" value="DOC_P1"/>
    <property type="match status" value="1"/>
</dbReference>
<dbReference type="PROSITE" id="PS51459">
    <property type="entry name" value="FIDO"/>
    <property type="match status" value="1"/>
</dbReference>
<dbReference type="PANTHER" id="PTHR39426">
    <property type="entry name" value="HOMOLOGY TO DEATH-ON-CURING PROTEIN OF PHAGE P1"/>
    <property type="match status" value="1"/>
</dbReference>
<dbReference type="EMBL" id="MHVH01000006">
    <property type="protein sequence ID" value="OHA90075.1"/>
    <property type="molecule type" value="Genomic_DNA"/>
</dbReference>
<proteinExistence type="predicted"/>
<evidence type="ECO:0000313" key="2">
    <source>
        <dbReference type="EMBL" id="OHA90075.1"/>
    </source>
</evidence>
<dbReference type="InterPro" id="IPR053737">
    <property type="entry name" value="Type_II_TA_Toxin"/>
</dbReference>
<dbReference type="Gene3D" id="1.20.120.1870">
    <property type="entry name" value="Fic/DOC protein, Fido domain"/>
    <property type="match status" value="1"/>
</dbReference>
<evidence type="ECO:0000259" key="1">
    <source>
        <dbReference type="PROSITE" id="PS51459"/>
    </source>
</evidence>
<dbReference type="Pfam" id="PF02661">
    <property type="entry name" value="Fic"/>
    <property type="match status" value="1"/>
</dbReference>
<sequence length="126" mass="14336">MEYLDAKDILRIHSMAVDETGGSHGVRDMHTVLSLGNSPKQAVFGEELYPTVFLKASVYAREIIMGHPFLDGNKRTAMVCASVFLEANNYFSNLKKGQIEKFALKIVKERLELNDIAKWFEKHFNN</sequence>
<dbReference type="AlphaFoldDB" id="A0A1G2SYK8"/>
<evidence type="ECO:0000313" key="3">
    <source>
        <dbReference type="Proteomes" id="UP000178107"/>
    </source>
</evidence>
<dbReference type="InterPro" id="IPR006440">
    <property type="entry name" value="Doc"/>
</dbReference>
<dbReference type="PIRSF" id="PIRSF018297">
    <property type="entry name" value="Doc"/>
    <property type="match status" value="1"/>
</dbReference>
<dbReference type="InterPro" id="IPR036597">
    <property type="entry name" value="Fido-like_dom_sf"/>
</dbReference>
<reference evidence="2 3" key="1">
    <citation type="journal article" date="2016" name="Nat. Commun.">
        <title>Thousands of microbial genomes shed light on interconnected biogeochemical processes in an aquifer system.</title>
        <authorList>
            <person name="Anantharaman K."/>
            <person name="Brown C.T."/>
            <person name="Hug L.A."/>
            <person name="Sharon I."/>
            <person name="Castelle C.J."/>
            <person name="Probst A.J."/>
            <person name="Thomas B.C."/>
            <person name="Singh A."/>
            <person name="Wilkins M.J."/>
            <person name="Karaoz U."/>
            <person name="Brodie E.L."/>
            <person name="Williams K.H."/>
            <person name="Hubbard S.S."/>
            <person name="Banfield J.F."/>
        </authorList>
    </citation>
    <scope>NUCLEOTIDE SEQUENCE [LARGE SCALE GENOMIC DNA]</scope>
</reference>
<dbReference type="GO" id="GO:0016301">
    <property type="term" value="F:kinase activity"/>
    <property type="evidence" value="ECO:0007669"/>
    <property type="project" value="InterPro"/>
</dbReference>
<dbReference type="InterPro" id="IPR003812">
    <property type="entry name" value="Fido"/>
</dbReference>
<dbReference type="Proteomes" id="UP000178107">
    <property type="component" value="Unassembled WGS sequence"/>
</dbReference>
<dbReference type="PANTHER" id="PTHR39426:SF1">
    <property type="entry name" value="HOMOLOGY TO DEATH-ON-CURING PROTEIN OF PHAGE P1"/>
    <property type="match status" value="1"/>
</dbReference>
<dbReference type="SUPFAM" id="SSF140931">
    <property type="entry name" value="Fic-like"/>
    <property type="match status" value="1"/>
</dbReference>
<organism evidence="2 3">
    <name type="scientific">Candidatus Zambryskibacteria bacterium RIFCSPHIGHO2_01_FULL_46_25</name>
    <dbReference type="NCBI Taxonomy" id="1802738"/>
    <lineage>
        <taxon>Bacteria</taxon>
        <taxon>Candidatus Zambryskiibacteriota</taxon>
    </lineage>
</organism>
<comment type="caution">
    <text evidence="2">The sequence shown here is derived from an EMBL/GenBank/DDBJ whole genome shotgun (WGS) entry which is preliminary data.</text>
</comment>
<name>A0A1G2SYK8_9BACT</name>
<gene>
    <name evidence="2" type="ORF">A2838_00350</name>
</gene>
<accession>A0A1G2SYK8</accession>
<feature type="domain" description="Fido" evidence="1">
    <location>
        <begin position="4"/>
        <end position="122"/>
    </location>
</feature>